<dbReference type="Proteomes" id="UP001054821">
    <property type="component" value="Chromosome 6"/>
</dbReference>
<feature type="chain" id="PRO_5041917400" evidence="1">
    <location>
        <begin position="27"/>
        <end position="83"/>
    </location>
</feature>
<feature type="signal peptide" evidence="1">
    <location>
        <begin position="1"/>
        <end position="26"/>
    </location>
</feature>
<name>A0AAD4VGT0_PRUDU</name>
<evidence type="ECO:0000313" key="2">
    <source>
        <dbReference type="EMBL" id="KAI5324825.1"/>
    </source>
</evidence>
<proteinExistence type="predicted"/>
<dbReference type="AlphaFoldDB" id="A0AAD4VGT0"/>
<sequence>MIVSLGSSWCIGYNLFLLFCSPRGSCVGFLSGFPRRQLLVRGLHLNTMEVITASSAQGDDNFCIEDFVDKVKETGLEESPRSP</sequence>
<evidence type="ECO:0000313" key="3">
    <source>
        <dbReference type="Proteomes" id="UP001054821"/>
    </source>
</evidence>
<protein>
    <submittedName>
        <fullName evidence="2">Uncharacterized protein</fullName>
    </submittedName>
</protein>
<reference evidence="2 3" key="1">
    <citation type="journal article" date="2022" name="G3 (Bethesda)">
        <title>Whole-genome sequence and methylome profiling of the almond [Prunus dulcis (Mill.) D.A. Webb] cultivar 'Nonpareil'.</title>
        <authorList>
            <person name="D'Amico-Willman K.M."/>
            <person name="Ouma W.Z."/>
            <person name="Meulia T."/>
            <person name="Sideli G.M."/>
            <person name="Gradziel T.M."/>
            <person name="Fresnedo-Ramirez J."/>
        </authorList>
    </citation>
    <scope>NUCLEOTIDE SEQUENCE [LARGE SCALE GENOMIC DNA]</scope>
    <source>
        <strain evidence="2">Clone GOH B32 T37-40</strain>
    </source>
</reference>
<accession>A0AAD4VGT0</accession>
<keyword evidence="3" id="KW-1185">Reference proteome</keyword>
<gene>
    <name evidence="2" type="ORF">L3X38_033898</name>
</gene>
<keyword evidence="1" id="KW-0732">Signal</keyword>
<comment type="caution">
    <text evidence="2">The sequence shown here is derived from an EMBL/GenBank/DDBJ whole genome shotgun (WGS) entry which is preliminary data.</text>
</comment>
<evidence type="ECO:0000256" key="1">
    <source>
        <dbReference type="SAM" id="SignalP"/>
    </source>
</evidence>
<organism evidence="2 3">
    <name type="scientific">Prunus dulcis</name>
    <name type="common">Almond</name>
    <name type="synonym">Amygdalus dulcis</name>
    <dbReference type="NCBI Taxonomy" id="3755"/>
    <lineage>
        <taxon>Eukaryota</taxon>
        <taxon>Viridiplantae</taxon>
        <taxon>Streptophyta</taxon>
        <taxon>Embryophyta</taxon>
        <taxon>Tracheophyta</taxon>
        <taxon>Spermatophyta</taxon>
        <taxon>Magnoliopsida</taxon>
        <taxon>eudicotyledons</taxon>
        <taxon>Gunneridae</taxon>
        <taxon>Pentapetalae</taxon>
        <taxon>rosids</taxon>
        <taxon>fabids</taxon>
        <taxon>Rosales</taxon>
        <taxon>Rosaceae</taxon>
        <taxon>Amygdaloideae</taxon>
        <taxon>Amygdaleae</taxon>
        <taxon>Prunus</taxon>
    </lineage>
</organism>
<dbReference type="EMBL" id="JAJFAZ020000006">
    <property type="protein sequence ID" value="KAI5324825.1"/>
    <property type="molecule type" value="Genomic_DNA"/>
</dbReference>